<evidence type="ECO:0000313" key="2">
    <source>
        <dbReference type="Proteomes" id="UP000219338"/>
    </source>
</evidence>
<reference evidence="2" key="1">
    <citation type="journal article" date="2017" name="Nat. Ecol. Evol.">
        <title>Genome expansion and lineage-specific genetic innovations in the forest pathogenic fungi Armillaria.</title>
        <authorList>
            <person name="Sipos G."/>
            <person name="Prasanna A.N."/>
            <person name="Walter M.C."/>
            <person name="O'Connor E."/>
            <person name="Balint B."/>
            <person name="Krizsan K."/>
            <person name="Kiss B."/>
            <person name="Hess J."/>
            <person name="Varga T."/>
            <person name="Slot J."/>
            <person name="Riley R."/>
            <person name="Boka B."/>
            <person name="Rigling D."/>
            <person name="Barry K."/>
            <person name="Lee J."/>
            <person name="Mihaltcheva S."/>
            <person name="LaButti K."/>
            <person name="Lipzen A."/>
            <person name="Waldron R."/>
            <person name="Moloney N.M."/>
            <person name="Sperisen C."/>
            <person name="Kredics L."/>
            <person name="Vagvoelgyi C."/>
            <person name="Patrignani A."/>
            <person name="Fitzpatrick D."/>
            <person name="Nagy I."/>
            <person name="Doyle S."/>
            <person name="Anderson J.B."/>
            <person name="Grigoriev I.V."/>
            <person name="Gueldener U."/>
            <person name="Muensterkoetter M."/>
            <person name="Nagy L.G."/>
        </authorList>
    </citation>
    <scope>NUCLEOTIDE SEQUENCE [LARGE SCALE GENOMIC DNA]</scope>
    <source>
        <strain evidence="2">C18/9</strain>
    </source>
</reference>
<dbReference type="EMBL" id="FUEG01000024">
    <property type="protein sequence ID" value="SJL14618.1"/>
    <property type="molecule type" value="Genomic_DNA"/>
</dbReference>
<gene>
    <name evidence="1" type="ORF">ARMOST_18081</name>
</gene>
<accession>A0A284S0S7</accession>
<keyword evidence="2" id="KW-1185">Reference proteome</keyword>
<dbReference type="Proteomes" id="UP000219338">
    <property type="component" value="Unassembled WGS sequence"/>
</dbReference>
<proteinExistence type="predicted"/>
<organism evidence="1 2">
    <name type="scientific">Armillaria ostoyae</name>
    <name type="common">Armillaria root rot fungus</name>
    <dbReference type="NCBI Taxonomy" id="47428"/>
    <lineage>
        <taxon>Eukaryota</taxon>
        <taxon>Fungi</taxon>
        <taxon>Dikarya</taxon>
        <taxon>Basidiomycota</taxon>
        <taxon>Agaricomycotina</taxon>
        <taxon>Agaricomycetes</taxon>
        <taxon>Agaricomycetidae</taxon>
        <taxon>Agaricales</taxon>
        <taxon>Marasmiineae</taxon>
        <taxon>Physalacriaceae</taxon>
        <taxon>Armillaria</taxon>
    </lineage>
</organism>
<evidence type="ECO:0000313" key="1">
    <source>
        <dbReference type="EMBL" id="SJL14618.1"/>
    </source>
</evidence>
<dbReference type="AlphaFoldDB" id="A0A284S0S7"/>
<protein>
    <submittedName>
        <fullName evidence="1">Uncharacterized protein</fullName>
    </submittedName>
</protein>
<sequence>MTKVPNNTDPARAKLSLPANGEIMMSPFSLCGDRAARAGYRGVGVGVGVGVGGLGLALVPFNAPLLSKFKQFCFDVVPVICWHATPLGRNPVSLHVRRRHRCHGLTVILRPFWTRRVFHDWIADFCYRRFTSKPTRRAIFLIS</sequence>
<name>A0A284S0S7_ARMOS</name>